<evidence type="ECO:0000259" key="8">
    <source>
        <dbReference type="Pfam" id="PF04987"/>
    </source>
</evidence>
<feature type="transmembrane region" description="Helical" evidence="7">
    <location>
        <begin position="193"/>
        <end position="210"/>
    </location>
</feature>
<dbReference type="InterPro" id="IPR017850">
    <property type="entry name" value="Alkaline_phosphatase_core_sf"/>
</dbReference>
<feature type="transmembrane region" description="Helical" evidence="7">
    <location>
        <begin position="280"/>
        <end position="298"/>
    </location>
</feature>
<comment type="similarity">
    <text evidence="3 7">Belongs to the PIGG/PIGN/PIGO family. PIGN subfamily.</text>
</comment>
<feature type="transmembrane region" description="Helical" evidence="7">
    <location>
        <begin position="564"/>
        <end position="587"/>
    </location>
</feature>
<keyword evidence="7" id="KW-1133">Transmembrane helix</keyword>
<comment type="function">
    <text evidence="7">Ethanolamine phosphate transferase involved in glycosylphosphatidylinositol-anchor biosynthesis. Transfers ethanolamine phosphate to the first alpha-1,4-linked mannose of the glycosylphosphatidylinositol precursor of GPI-anchor.</text>
</comment>
<organism evidence="9 10">
    <name type="scientific">Physocladia obscura</name>
    <dbReference type="NCBI Taxonomy" id="109957"/>
    <lineage>
        <taxon>Eukaryota</taxon>
        <taxon>Fungi</taxon>
        <taxon>Fungi incertae sedis</taxon>
        <taxon>Chytridiomycota</taxon>
        <taxon>Chytridiomycota incertae sedis</taxon>
        <taxon>Chytridiomycetes</taxon>
        <taxon>Chytridiales</taxon>
        <taxon>Chytriomycetaceae</taxon>
        <taxon>Physocladia</taxon>
    </lineage>
</organism>
<keyword evidence="6 7" id="KW-0256">Endoplasmic reticulum</keyword>
<evidence type="ECO:0000256" key="1">
    <source>
        <dbReference type="ARBA" id="ARBA00004477"/>
    </source>
</evidence>
<feature type="transmembrane region" description="Helical" evidence="7">
    <location>
        <begin position="373"/>
        <end position="391"/>
    </location>
</feature>
<feature type="transmembrane region" description="Helical" evidence="7">
    <location>
        <begin position="630"/>
        <end position="655"/>
    </location>
</feature>
<comment type="subcellular location">
    <subcellularLocation>
        <location evidence="1 7">Endoplasmic reticulum membrane</location>
        <topology evidence="1 7">Multi-pass membrane protein</topology>
    </subcellularLocation>
</comment>
<reference evidence="9" key="1">
    <citation type="submission" date="2020-05" db="EMBL/GenBank/DDBJ databases">
        <title>Phylogenomic resolution of chytrid fungi.</title>
        <authorList>
            <person name="Stajich J.E."/>
            <person name="Amses K."/>
            <person name="Simmons R."/>
            <person name="Seto K."/>
            <person name="Myers J."/>
            <person name="Bonds A."/>
            <person name="Quandt C.A."/>
            <person name="Barry K."/>
            <person name="Liu P."/>
            <person name="Grigoriev I."/>
            <person name="Longcore J.E."/>
            <person name="James T.Y."/>
        </authorList>
    </citation>
    <scope>NUCLEOTIDE SEQUENCE</scope>
    <source>
        <strain evidence="9">JEL0513</strain>
    </source>
</reference>
<dbReference type="GO" id="GO:0051377">
    <property type="term" value="F:mannose-ethanolamine phosphotransferase activity"/>
    <property type="evidence" value="ECO:0007669"/>
    <property type="project" value="UniProtKB-UniRule"/>
</dbReference>
<dbReference type="AlphaFoldDB" id="A0AAD5T0F9"/>
<dbReference type="PANTHER" id="PTHR12250:SF0">
    <property type="entry name" value="GPI ETHANOLAMINE PHOSPHATE TRANSFERASE 1"/>
    <property type="match status" value="1"/>
</dbReference>
<evidence type="ECO:0000256" key="6">
    <source>
        <dbReference type="ARBA" id="ARBA00022824"/>
    </source>
</evidence>
<evidence type="ECO:0000313" key="9">
    <source>
        <dbReference type="EMBL" id="KAJ3120744.1"/>
    </source>
</evidence>
<evidence type="ECO:0000256" key="3">
    <source>
        <dbReference type="ARBA" id="ARBA00008400"/>
    </source>
</evidence>
<comment type="caution">
    <text evidence="7">Lacks conserved residue(s) required for the propagation of feature annotation.</text>
</comment>
<keyword evidence="5 7" id="KW-0337">GPI-anchor biosynthesis</keyword>
<feature type="transmembrane region" description="Helical" evidence="7">
    <location>
        <begin position="523"/>
        <end position="544"/>
    </location>
</feature>
<name>A0AAD5T0F9_9FUNG</name>
<accession>A0AAD5T0F9</accession>
<comment type="pathway">
    <text evidence="2 7">Glycolipid biosynthesis; glycosylphosphatidylinositol-anchor biosynthesis.</text>
</comment>
<feature type="transmembrane region" description="Helical" evidence="7">
    <location>
        <begin position="411"/>
        <end position="428"/>
    </location>
</feature>
<evidence type="ECO:0000256" key="5">
    <source>
        <dbReference type="ARBA" id="ARBA00022502"/>
    </source>
</evidence>
<dbReference type="InterPro" id="IPR007070">
    <property type="entry name" value="GPI_EtnP_transferase_1"/>
</dbReference>
<evidence type="ECO:0000313" key="10">
    <source>
        <dbReference type="Proteomes" id="UP001211907"/>
    </source>
</evidence>
<evidence type="ECO:0000256" key="4">
    <source>
        <dbReference type="ARBA" id="ARBA00020831"/>
    </source>
</evidence>
<feature type="transmembrane region" description="Helical" evidence="7">
    <location>
        <begin position="330"/>
        <end position="352"/>
    </location>
</feature>
<feature type="transmembrane region" description="Helical" evidence="7">
    <location>
        <begin position="435"/>
        <end position="453"/>
    </location>
</feature>
<dbReference type="Pfam" id="PF04987">
    <property type="entry name" value="PigN"/>
    <property type="match status" value="1"/>
</dbReference>
<evidence type="ECO:0000256" key="2">
    <source>
        <dbReference type="ARBA" id="ARBA00004687"/>
    </source>
</evidence>
<keyword evidence="7" id="KW-0812">Transmembrane</keyword>
<feature type="transmembrane region" description="Helical" evidence="7">
    <location>
        <begin position="305"/>
        <end position="324"/>
    </location>
</feature>
<protein>
    <recommendedName>
        <fullName evidence="4 7">GPI ethanolamine phosphate transferase 1</fullName>
        <ecNumber evidence="7">2.-.-.-</ecNumber>
    </recommendedName>
</protein>
<proteinExistence type="inferred from homology"/>
<dbReference type="GO" id="GO:0005789">
    <property type="term" value="C:endoplasmic reticulum membrane"/>
    <property type="evidence" value="ECO:0007669"/>
    <property type="project" value="UniProtKB-SubCell"/>
</dbReference>
<comment type="caution">
    <text evidence="9">The sequence shown here is derived from an EMBL/GenBank/DDBJ whole genome shotgun (WGS) entry which is preliminary data.</text>
</comment>
<dbReference type="SUPFAM" id="SSF53649">
    <property type="entry name" value="Alkaline phosphatase-like"/>
    <property type="match status" value="1"/>
</dbReference>
<keyword evidence="7" id="KW-0808">Transferase</keyword>
<dbReference type="InterPro" id="IPR017852">
    <property type="entry name" value="GPI_EtnP_transferase_1_C"/>
</dbReference>
<dbReference type="EMBL" id="JADGJH010000939">
    <property type="protein sequence ID" value="KAJ3120744.1"/>
    <property type="molecule type" value="Genomic_DNA"/>
</dbReference>
<feature type="domain" description="GPI ethanolamine phosphate transferase 1 C-terminal" evidence="8">
    <location>
        <begin position="162"/>
        <end position="623"/>
    </location>
</feature>
<evidence type="ECO:0000256" key="7">
    <source>
        <dbReference type="RuleBase" id="RU367138"/>
    </source>
</evidence>
<dbReference type="Gene3D" id="3.40.720.10">
    <property type="entry name" value="Alkaline Phosphatase, subunit A"/>
    <property type="match status" value="1"/>
</dbReference>
<dbReference type="Proteomes" id="UP001211907">
    <property type="component" value="Unassembled WGS sequence"/>
</dbReference>
<dbReference type="GO" id="GO:0006506">
    <property type="term" value="P:GPI anchor biosynthetic process"/>
    <property type="evidence" value="ECO:0007669"/>
    <property type="project" value="UniProtKB-KW"/>
</dbReference>
<sequence>MSNRGNHGDGHPDNTETPLIAWGAGIAGPKQTKSLLASDEHSISWNLDFLHRQDVNQADVAPLMSTVLGLPFPMNSVGELPLEYLDNTEIYKAEAAFRNAEQILRQFLVKQESKRRTELYFVPFQFLENHDSLVSEIRGLIERNLIELAEEKSIELARLCIEGLRYYQTYDWLFLRSMISVGYVGWILNKSKLILFTAIAVFASFSIFLFLKESPFNYHLYSAFLVYLWSEVFKQRKFAFMTISRTFKDGTWFKNLVKAVAYVFALEMLVFSYFRREILTPSLIIAGFVWPLLAPEYFRAKNFRIVWFWQCACLVTSIFTMLPVENAEDIRLVTLGGVLVLVSGIIAAYLLPRHVSTKLPTKGGGTTSKISQGTPPIILFQLLLIGVSIIVVNDTSARLKKKEGLPVFNQILSWLILFSCGIIPLIDLVKEGQHFLRRLLVIYLSFAPVFVLLSVSYETLFYFCFAQTLLGWLLMERQLFSDLKSSEPLGSDYQDISRRGFRKISKLKSSNSLSFRLLTADDLRIATIFLFLINVAFFGTGNIASVSSFSVESVYRFITVFNPILMGVLLIFKILVPFFLLSAVFGVISRSINLPAFSLFLLVLSTTDVMTLNFFFLVRDNGSWLEIGTTISHFMIASIFIVFQIILFTVGHFLVGKVLIPEIKSAAKSE</sequence>
<keyword evidence="7" id="KW-0472">Membrane</keyword>
<gene>
    <name evidence="9" type="primary">MCD4</name>
    <name evidence="9" type="ORF">HK100_012665</name>
</gene>
<keyword evidence="10" id="KW-1185">Reference proteome</keyword>
<dbReference type="EC" id="2.-.-.-" evidence="7"/>
<feature type="transmembrane region" description="Helical" evidence="7">
    <location>
        <begin position="599"/>
        <end position="618"/>
    </location>
</feature>
<dbReference type="PANTHER" id="PTHR12250">
    <property type="entry name" value="PHOSPHATIDYLINOSITOL GLYCAN, CLASS N"/>
    <property type="match status" value="1"/>
</dbReference>